<comment type="caution">
    <text evidence="2">The sequence shown here is derived from an EMBL/GenBank/DDBJ whole genome shotgun (WGS) entry which is preliminary data.</text>
</comment>
<reference evidence="2" key="1">
    <citation type="submission" date="2023-01" db="EMBL/GenBank/DDBJ databases">
        <title>Genome assembly of the deep-sea coral Lophelia pertusa.</title>
        <authorList>
            <person name="Herrera S."/>
            <person name="Cordes E."/>
        </authorList>
    </citation>
    <scope>NUCLEOTIDE SEQUENCE</scope>
    <source>
        <strain evidence="2">USNM1676648</strain>
        <tissue evidence="2">Polyp</tissue>
    </source>
</reference>
<evidence type="ECO:0000313" key="3">
    <source>
        <dbReference type="Proteomes" id="UP001163046"/>
    </source>
</evidence>
<dbReference type="OrthoDB" id="2020542at2759"/>
<feature type="compositionally biased region" description="Basic and acidic residues" evidence="1">
    <location>
        <begin position="95"/>
        <end position="109"/>
    </location>
</feature>
<dbReference type="EMBL" id="MU825886">
    <property type="protein sequence ID" value="KAJ7384521.1"/>
    <property type="molecule type" value="Genomic_DNA"/>
</dbReference>
<evidence type="ECO:0000256" key="1">
    <source>
        <dbReference type="SAM" id="MobiDB-lite"/>
    </source>
</evidence>
<evidence type="ECO:0000313" key="2">
    <source>
        <dbReference type="EMBL" id="KAJ7384521.1"/>
    </source>
</evidence>
<feature type="region of interest" description="Disordered" evidence="1">
    <location>
        <begin position="48"/>
        <end position="118"/>
    </location>
</feature>
<organism evidence="2 3">
    <name type="scientific">Desmophyllum pertusum</name>
    <dbReference type="NCBI Taxonomy" id="174260"/>
    <lineage>
        <taxon>Eukaryota</taxon>
        <taxon>Metazoa</taxon>
        <taxon>Cnidaria</taxon>
        <taxon>Anthozoa</taxon>
        <taxon>Hexacorallia</taxon>
        <taxon>Scleractinia</taxon>
        <taxon>Caryophylliina</taxon>
        <taxon>Caryophylliidae</taxon>
        <taxon>Desmophyllum</taxon>
    </lineage>
</organism>
<feature type="compositionally biased region" description="Basic and acidic residues" evidence="1">
    <location>
        <begin position="57"/>
        <end position="68"/>
    </location>
</feature>
<keyword evidence="3" id="KW-1185">Reference proteome</keyword>
<name>A0A9X0D2T9_9CNID</name>
<accession>A0A9X0D2T9</accession>
<gene>
    <name evidence="2" type="ORF">OS493_021150</name>
</gene>
<proteinExistence type="predicted"/>
<sequence>MDQDISEYTYERTLLMEQIHQMFREIHVQLSRKESKREIQDVVEHSWKRRSLSARRSNSDHKSGKETEYLSYAVTPTTNRTVSNGVRVHPTCLKNTEKTPTEVDVDKSEANTGYSTTPEHDCLSLAVLSRMDL</sequence>
<feature type="compositionally biased region" description="Polar residues" evidence="1">
    <location>
        <begin position="74"/>
        <end position="84"/>
    </location>
</feature>
<protein>
    <submittedName>
        <fullName evidence="2">Uncharacterized protein</fullName>
    </submittedName>
</protein>
<dbReference type="AlphaFoldDB" id="A0A9X0D2T9"/>
<dbReference type="Proteomes" id="UP001163046">
    <property type="component" value="Unassembled WGS sequence"/>
</dbReference>